<feature type="region of interest" description="Disordered" evidence="1">
    <location>
        <begin position="53"/>
        <end position="114"/>
    </location>
</feature>
<sequence>MTNAERCRGGSDIVTAIADDRISSSTCIPVPSSLFLISLSVSAYFLDDSSIIRLPPVPSHSIDEDVDDGDDDSNGDDDDDDDGDDDDDNDDDDDDDRKKQIQGKARKDKHRLVT</sequence>
<reference evidence="2 3" key="1">
    <citation type="journal article" date="2024" name="Ann. Entomol. Soc. Am.">
        <title>Genomic analyses of the southern and eastern yellowjacket wasps (Hymenoptera: Vespidae) reveal evolutionary signatures of social life.</title>
        <authorList>
            <person name="Catto M.A."/>
            <person name="Caine P.B."/>
            <person name="Orr S.E."/>
            <person name="Hunt B.G."/>
            <person name="Goodisman M.A.D."/>
        </authorList>
    </citation>
    <scope>NUCLEOTIDE SEQUENCE [LARGE SCALE GENOMIC DNA]</scope>
    <source>
        <strain evidence="2">232</strain>
        <tissue evidence="2">Head and thorax</tissue>
    </source>
</reference>
<feature type="compositionally biased region" description="Basic residues" evidence="1">
    <location>
        <begin position="100"/>
        <end position="114"/>
    </location>
</feature>
<proteinExistence type="predicted"/>
<dbReference type="AlphaFoldDB" id="A0ABD2D1A3"/>
<protein>
    <submittedName>
        <fullName evidence="2">Uncharacterized protein</fullName>
    </submittedName>
</protein>
<dbReference type="Proteomes" id="UP001607303">
    <property type="component" value="Unassembled WGS sequence"/>
</dbReference>
<feature type="compositionally biased region" description="Acidic residues" evidence="1">
    <location>
        <begin position="64"/>
        <end position="95"/>
    </location>
</feature>
<evidence type="ECO:0000313" key="3">
    <source>
        <dbReference type="Proteomes" id="UP001607303"/>
    </source>
</evidence>
<keyword evidence="3" id="KW-1185">Reference proteome</keyword>
<dbReference type="EMBL" id="JAYRBN010000009">
    <property type="protein sequence ID" value="KAL2750625.1"/>
    <property type="molecule type" value="Genomic_DNA"/>
</dbReference>
<accession>A0ABD2D1A3</accession>
<organism evidence="2 3">
    <name type="scientific">Vespula maculifrons</name>
    <name type="common">Eastern yellow jacket</name>
    <name type="synonym">Wasp</name>
    <dbReference type="NCBI Taxonomy" id="7453"/>
    <lineage>
        <taxon>Eukaryota</taxon>
        <taxon>Metazoa</taxon>
        <taxon>Ecdysozoa</taxon>
        <taxon>Arthropoda</taxon>
        <taxon>Hexapoda</taxon>
        <taxon>Insecta</taxon>
        <taxon>Pterygota</taxon>
        <taxon>Neoptera</taxon>
        <taxon>Endopterygota</taxon>
        <taxon>Hymenoptera</taxon>
        <taxon>Apocrita</taxon>
        <taxon>Aculeata</taxon>
        <taxon>Vespoidea</taxon>
        <taxon>Vespidae</taxon>
        <taxon>Vespinae</taxon>
        <taxon>Vespula</taxon>
    </lineage>
</organism>
<evidence type="ECO:0000256" key="1">
    <source>
        <dbReference type="SAM" id="MobiDB-lite"/>
    </source>
</evidence>
<evidence type="ECO:0000313" key="2">
    <source>
        <dbReference type="EMBL" id="KAL2750625.1"/>
    </source>
</evidence>
<name>A0ABD2D1A3_VESMC</name>
<gene>
    <name evidence="2" type="ORF">V1477_001195</name>
</gene>
<comment type="caution">
    <text evidence="2">The sequence shown here is derived from an EMBL/GenBank/DDBJ whole genome shotgun (WGS) entry which is preliminary data.</text>
</comment>